<gene>
    <name evidence="2" type="ORF">PAPYR_4587</name>
</gene>
<proteinExistence type="predicted"/>
<organism evidence="2 3">
    <name type="scientific">Paratrimastix pyriformis</name>
    <dbReference type="NCBI Taxonomy" id="342808"/>
    <lineage>
        <taxon>Eukaryota</taxon>
        <taxon>Metamonada</taxon>
        <taxon>Preaxostyla</taxon>
        <taxon>Paratrimastigidae</taxon>
        <taxon>Paratrimastix</taxon>
    </lineage>
</organism>
<evidence type="ECO:0000313" key="2">
    <source>
        <dbReference type="EMBL" id="KAJ4459527.1"/>
    </source>
</evidence>
<evidence type="ECO:0000313" key="3">
    <source>
        <dbReference type="Proteomes" id="UP001141327"/>
    </source>
</evidence>
<reference evidence="2" key="1">
    <citation type="journal article" date="2022" name="bioRxiv">
        <title>Genomics of Preaxostyla Flagellates Illuminates Evolutionary Transitions and the Path Towards Mitochondrial Loss.</title>
        <authorList>
            <person name="Novak L.V.F."/>
            <person name="Treitli S.C."/>
            <person name="Pyrih J."/>
            <person name="Halakuc P."/>
            <person name="Pipaliya S.V."/>
            <person name="Vacek V."/>
            <person name="Brzon O."/>
            <person name="Soukal P."/>
            <person name="Eme L."/>
            <person name="Dacks J.B."/>
            <person name="Karnkowska A."/>
            <person name="Elias M."/>
            <person name="Hampl V."/>
        </authorList>
    </citation>
    <scope>NUCLEOTIDE SEQUENCE</scope>
    <source>
        <strain evidence="2">RCP-MX</strain>
    </source>
</reference>
<protein>
    <submittedName>
        <fullName evidence="2">Uncharacterized protein</fullName>
    </submittedName>
</protein>
<sequence length="84" mass="8952">MSIPGKQAPATCTQPSPPAPLPTPDHLEHEAVVQLELISIFTFSLVAPGIEPVTFGFLPRHSPRCTTPGRPVLKISQALANFLA</sequence>
<dbReference type="Proteomes" id="UP001141327">
    <property type="component" value="Unassembled WGS sequence"/>
</dbReference>
<name>A0ABQ8UP88_9EUKA</name>
<accession>A0ABQ8UP88</accession>
<feature type="region of interest" description="Disordered" evidence="1">
    <location>
        <begin position="1"/>
        <end position="23"/>
    </location>
</feature>
<evidence type="ECO:0000256" key="1">
    <source>
        <dbReference type="SAM" id="MobiDB-lite"/>
    </source>
</evidence>
<keyword evidence="3" id="KW-1185">Reference proteome</keyword>
<comment type="caution">
    <text evidence="2">The sequence shown here is derived from an EMBL/GenBank/DDBJ whole genome shotgun (WGS) entry which is preliminary data.</text>
</comment>
<dbReference type="EMBL" id="JAPMOS010000019">
    <property type="protein sequence ID" value="KAJ4459527.1"/>
    <property type="molecule type" value="Genomic_DNA"/>
</dbReference>